<dbReference type="EMBL" id="ML992681">
    <property type="protein sequence ID" value="KAF2210316.1"/>
    <property type="molecule type" value="Genomic_DNA"/>
</dbReference>
<evidence type="ECO:0000313" key="2">
    <source>
        <dbReference type="Proteomes" id="UP000799539"/>
    </source>
</evidence>
<organism evidence="1 2">
    <name type="scientific">Cercospora zeae-maydis SCOH1-5</name>
    <dbReference type="NCBI Taxonomy" id="717836"/>
    <lineage>
        <taxon>Eukaryota</taxon>
        <taxon>Fungi</taxon>
        <taxon>Dikarya</taxon>
        <taxon>Ascomycota</taxon>
        <taxon>Pezizomycotina</taxon>
        <taxon>Dothideomycetes</taxon>
        <taxon>Dothideomycetidae</taxon>
        <taxon>Mycosphaerellales</taxon>
        <taxon>Mycosphaerellaceae</taxon>
        <taxon>Cercospora</taxon>
    </lineage>
</organism>
<protein>
    <submittedName>
        <fullName evidence="1">Uncharacterized protein</fullName>
    </submittedName>
</protein>
<keyword evidence="2" id="KW-1185">Reference proteome</keyword>
<gene>
    <name evidence="1" type="ORF">CERZMDRAFT_91142</name>
</gene>
<accession>A0A6A6FA90</accession>
<sequence length="56" mass="6573">MRVLERDRACIGVVWSWFSGPARLFVRFENNVVWAGIRHHNHESPACCRFAKAFQL</sequence>
<evidence type="ECO:0000313" key="1">
    <source>
        <dbReference type="EMBL" id="KAF2210316.1"/>
    </source>
</evidence>
<proteinExistence type="predicted"/>
<dbReference type="AlphaFoldDB" id="A0A6A6FA90"/>
<dbReference type="Proteomes" id="UP000799539">
    <property type="component" value="Unassembled WGS sequence"/>
</dbReference>
<name>A0A6A6FA90_9PEZI</name>
<reference evidence="1" key="1">
    <citation type="journal article" date="2020" name="Stud. Mycol.">
        <title>101 Dothideomycetes genomes: a test case for predicting lifestyles and emergence of pathogens.</title>
        <authorList>
            <person name="Haridas S."/>
            <person name="Albert R."/>
            <person name="Binder M."/>
            <person name="Bloem J."/>
            <person name="Labutti K."/>
            <person name="Salamov A."/>
            <person name="Andreopoulos B."/>
            <person name="Baker S."/>
            <person name="Barry K."/>
            <person name="Bills G."/>
            <person name="Bluhm B."/>
            <person name="Cannon C."/>
            <person name="Castanera R."/>
            <person name="Culley D."/>
            <person name="Daum C."/>
            <person name="Ezra D."/>
            <person name="Gonzalez J."/>
            <person name="Henrissat B."/>
            <person name="Kuo A."/>
            <person name="Liang C."/>
            <person name="Lipzen A."/>
            <person name="Lutzoni F."/>
            <person name="Magnuson J."/>
            <person name="Mondo S."/>
            <person name="Nolan M."/>
            <person name="Ohm R."/>
            <person name="Pangilinan J."/>
            <person name="Park H.-J."/>
            <person name="Ramirez L."/>
            <person name="Alfaro M."/>
            <person name="Sun H."/>
            <person name="Tritt A."/>
            <person name="Yoshinaga Y."/>
            <person name="Zwiers L.-H."/>
            <person name="Turgeon B."/>
            <person name="Goodwin S."/>
            <person name="Spatafora J."/>
            <person name="Crous P."/>
            <person name="Grigoriev I."/>
        </authorList>
    </citation>
    <scope>NUCLEOTIDE SEQUENCE</scope>
    <source>
        <strain evidence="1">SCOH1-5</strain>
    </source>
</reference>